<reference evidence="1" key="1">
    <citation type="submission" date="2020-07" db="EMBL/GenBank/DDBJ databases">
        <title>A long reads based de novo assembly of the rainbow trout Arlee double haploid line genome.</title>
        <authorList>
            <person name="Gao G."/>
            <person name="Palti Y."/>
        </authorList>
    </citation>
    <scope>NUCLEOTIDE SEQUENCE [LARGE SCALE GENOMIC DNA]</scope>
</reference>
<keyword evidence="2" id="KW-1185">Reference proteome</keyword>
<evidence type="ECO:0000313" key="2">
    <source>
        <dbReference type="Proteomes" id="UP000694395"/>
    </source>
</evidence>
<protein>
    <submittedName>
        <fullName evidence="1">Uncharacterized protein</fullName>
    </submittedName>
</protein>
<name>A0A8C7QE01_ONCMY</name>
<proteinExistence type="predicted"/>
<accession>A0A8C7QE01</accession>
<evidence type="ECO:0000313" key="1">
    <source>
        <dbReference type="Ensembl" id="ENSOMYP00000037142.1"/>
    </source>
</evidence>
<dbReference type="Ensembl" id="ENSOMYT00000040539.2">
    <property type="protein sequence ID" value="ENSOMYP00000037142.1"/>
    <property type="gene ID" value="ENSOMYG00000017270.2"/>
</dbReference>
<organism evidence="1 2">
    <name type="scientific">Oncorhynchus mykiss</name>
    <name type="common">Rainbow trout</name>
    <name type="synonym">Salmo gairdneri</name>
    <dbReference type="NCBI Taxonomy" id="8022"/>
    <lineage>
        <taxon>Eukaryota</taxon>
        <taxon>Metazoa</taxon>
        <taxon>Chordata</taxon>
        <taxon>Craniata</taxon>
        <taxon>Vertebrata</taxon>
        <taxon>Euteleostomi</taxon>
        <taxon>Actinopterygii</taxon>
        <taxon>Neopterygii</taxon>
        <taxon>Teleostei</taxon>
        <taxon>Protacanthopterygii</taxon>
        <taxon>Salmoniformes</taxon>
        <taxon>Salmonidae</taxon>
        <taxon>Salmoninae</taxon>
        <taxon>Oncorhynchus</taxon>
    </lineage>
</organism>
<reference evidence="1" key="3">
    <citation type="submission" date="2025-09" db="UniProtKB">
        <authorList>
            <consortium name="Ensembl"/>
        </authorList>
    </citation>
    <scope>IDENTIFICATION</scope>
</reference>
<dbReference type="GeneTree" id="ENSGT00960000187150"/>
<dbReference type="AlphaFoldDB" id="A0A8C7QE01"/>
<reference evidence="1" key="2">
    <citation type="submission" date="2025-08" db="UniProtKB">
        <authorList>
            <consortium name="Ensembl"/>
        </authorList>
    </citation>
    <scope>IDENTIFICATION</scope>
</reference>
<dbReference type="Proteomes" id="UP000694395">
    <property type="component" value="Chromosome 2"/>
</dbReference>
<sequence length="96" mass="10373">MSSATFACRLLLASGMFLWFSLMFGLPVAVHVAVDVLHRGELVGRLDMGEQQALITEDLGAVDALQVGAVRQLGVAGHYVLLQVIITICNAKHRQN</sequence>